<dbReference type="AlphaFoldDB" id="A0AAW3ZXN7"/>
<sequence length="111" mass="12637">MASEAIFKVYFIENSLLSEQVNLVEIAKQIGLNESQTPEILNSDRCKQEISDDEEKAYKMGISAVSFFIIDDKFSISEAQGTPDMPEVIKGQKLFFYIAIKLYTYTFADVF</sequence>
<accession>A0AAW3ZXN7</accession>
<keyword evidence="3" id="KW-1185">Reference proteome</keyword>
<dbReference type="GO" id="GO:0016491">
    <property type="term" value="F:oxidoreductase activity"/>
    <property type="evidence" value="ECO:0007669"/>
    <property type="project" value="InterPro"/>
</dbReference>
<dbReference type="Gene3D" id="3.40.30.10">
    <property type="entry name" value="Glutaredoxin"/>
    <property type="match status" value="1"/>
</dbReference>
<proteinExistence type="predicted"/>
<dbReference type="Proteomes" id="UP000650616">
    <property type="component" value="Unassembled WGS sequence"/>
</dbReference>
<comment type="caution">
    <text evidence="2">The sequence shown here is derived from an EMBL/GenBank/DDBJ whole genome shotgun (WGS) entry which is preliminary data.</text>
</comment>
<reference evidence="2 3" key="1">
    <citation type="submission" date="2015-08" db="EMBL/GenBank/DDBJ databases">
        <title>Comparative genomics of the Campylobacter concisus group.</title>
        <authorList>
            <person name="Yee E."/>
            <person name="Chapman M.H."/>
            <person name="Huynh S."/>
            <person name="Bono J.L."/>
            <person name="On S.L."/>
            <person name="St Leger J."/>
            <person name="Foster G."/>
            <person name="Parker C.T."/>
            <person name="Miller W.G."/>
        </authorList>
    </citation>
    <scope>NUCLEOTIDE SEQUENCE [LARGE SCALE GENOMIC DNA]</scope>
    <source>
        <strain evidence="2 3">RM9337</strain>
    </source>
</reference>
<evidence type="ECO:0000313" key="2">
    <source>
        <dbReference type="EMBL" id="MBE3608848.1"/>
    </source>
</evidence>
<evidence type="ECO:0000313" key="3">
    <source>
        <dbReference type="Proteomes" id="UP000650616"/>
    </source>
</evidence>
<dbReference type="RefSeq" id="WP_170017234.1">
    <property type="nucleotide sequence ID" value="NZ_CP012545.1"/>
</dbReference>
<gene>
    <name evidence="2" type="ORF">CCAL9337_08960</name>
</gene>
<dbReference type="SUPFAM" id="SSF52833">
    <property type="entry name" value="Thioredoxin-like"/>
    <property type="match status" value="1"/>
</dbReference>
<evidence type="ECO:0000259" key="1">
    <source>
        <dbReference type="Pfam" id="PF01323"/>
    </source>
</evidence>
<dbReference type="InterPro" id="IPR036249">
    <property type="entry name" value="Thioredoxin-like_sf"/>
</dbReference>
<protein>
    <submittedName>
        <fullName evidence="2">DsbA family protein</fullName>
    </submittedName>
</protein>
<dbReference type="InterPro" id="IPR001853">
    <property type="entry name" value="DSBA-like_thioredoxin_dom"/>
</dbReference>
<feature type="domain" description="DSBA-like thioredoxin" evidence="1">
    <location>
        <begin position="3"/>
        <end position="81"/>
    </location>
</feature>
<dbReference type="Pfam" id="PF01323">
    <property type="entry name" value="DSBA"/>
    <property type="match status" value="1"/>
</dbReference>
<dbReference type="EMBL" id="LIWG01000016">
    <property type="protein sequence ID" value="MBE3608848.1"/>
    <property type="molecule type" value="Genomic_DNA"/>
</dbReference>
<organism evidence="2 3">
    <name type="scientific">Campylobacter californiensis</name>
    <dbReference type="NCBI Taxonomy" id="1032243"/>
    <lineage>
        <taxon>Bacteria</taxon>
        <taxon>Pseudomonadati</taxon>
        <taxon>Campylobacterota</taxon>
        <taxon>Epsilonproteobacteria</taxon>
        <taxon>Campylobacterales</taxon>
        <taxon>Campylobacteraceae</taxon>
        <taxon>Campylobacter</taxon>
    </lineage>
</organism>
<name>A0AAW3ZXN7_9BACT</name>